<dbReference type="OrthoDB" id="10009520at2759"/>
<evidence type="ECO:0000313" key="11">
    <source>
        <dbReference type="RefSeq" id="XP_035294579.1"/>
    </source>
</evidence>
<proteinExistence type="predicted"/>
<evidence type="ECO:0000256" key="6">
    <source>
        <dbReference type="ARBA" id="ARBA00022786"/>
    </source>
</evidence>
<sequence>MQNSECQKDGQLIECGCCFGEFAFEELTQCSDAHLFCKECLIRYAQEAVFGSGKSELSCMEGSCTCSFPTSELGKVLPQTILCKYYEQKAEEFTAACGDELIWCPFCSFPALLDRDVKSFSCLNPCCQKGTCRKCQVLWKEHTGLTCEELAKKDDVKYRTFTEEKMTAARIRKCHQCRALCGTGLIKPEGCNRMSCRCGAQMCYVCRVSINGYDHFCQHPRFPGASCQECSRSSLWSDPTDDDEKLIEKIQKKTEEEKRRKNGENTFKRIGPPLEKPAKKEQHVGGLPWPVPQNLHPQMPPIAIVHPPFLLPPVWRGFNYFPINIGPVPAPYVPPLSNLPVNCDFGHVYVALAHNLPMHFGPQQCHGF</sequence>
<dbReference type="Gene3D" id="3.30.40.10">
    <property type="entry name" value="Zinc/RING finger domain, C3HC4 (zinc finger)"/>
    <property type="match status" value="1"/>
</dbReference>
<dbReference type="RefSeq" id="XP_035294579.1">
    <property type="nucleotide sequence ID" value="XM_035438688.1"/>
</dbReference>
<dbReference type="AlphaFoldDB" id="A0A9J7K250"/>
<dbReference type="InterPro" id="IPR044066">
    <property type="entry name" value="TRIAD_supradom"/>
</dbReference>
<feature type="compositionally biased region" description="Basic and acidic residues" evidence="8">
    <location>
        <begin position="253"/>
        <end position="267"/>
    </location>
</feature>
<evidence type="ECO:0000313" key="10">
    <source>
        <dbReference type="Proteomes" id="UP001108280"/>
    </source>
</evidence>
<evidence type="ECO:0000259" key="9">
    <source>
        <dbReference type="PROSITE" id="PS51873"/>
    </source>
</evidence>
<gene>
    <name evidence="11" type="primary">LOC100763262</name>
</gene>
<dbReference type="PROSITE" id="PS51873">
    <property type="entry name" value="TRIAD"/>
    <property type="match status" value="1"/>
</dbReference>
<dbReference type="Pfam" id="PF26191">
    <property type="entry name" value="RING-HC_RBR_RNF216"/>
    <property type="match status" value="1"/>
</dbReference>
<dbReference type="SUPFAM" id="SSF57850">
    <property type="entry name" value="RING/U-box"/>
    <property type="match status" value="3"/>
</dbReference>
<dbReference type="Proteomes" id="UP001108280">
    <property type="component" value="Chromosome 2"/>
</dbReference>
<keyword evidence="2" id="KW-0808">Transferase</keyword>
<dbReference type="Pfam" id="PF26200">
    <property type="entry name" value="Rcat_RNF216"/>
    <property type="match status" value="1"/>
</dbReference>
<keyword evidence="4" id="KW-0677">Repeat</keyword>
<dbReference type="GO" id="GO:0016740">
    <property type="term" value="F:transferase activity"/>
    <property type="evidence" value="ECO:0007669"/>
    <property type="project" value="UniProtKB-KW"/>
</dbReference>
<protein>
    <submittedName>
        <fullName evidence="11">E3 ubiquitin-protein ligase RNF216-like</fullName>
    </submittedName>
</protein>
<dbReference type="InterPro" id="IPR013083">
    <property type="entry name" value="Znf_RING/FYVE/PHD"/>
</dbReference>
<keyword evidence="5" id="KW-0863">Zinc-finger</keyword>
<feature type="region of interest" description="Disordered" evidence="8">
    <location>
        <begin position="253"/>
        <end position="283"/>
    </location>
</feature>
<dbReference type="CDD" id="cd20353">
    <property type="entry name" value="Rcat_RBR_RNF216"/>
    <property type="match status" value="1"/>
</dbReference>
<keyword evidence="7" id="KW-0862">Zinc</keyword>
<comment type="pathway">
    <text evidence="1">Protein modification; protein ubiquitination.</text>
</comment>
<reference evidence="10" key="1">
    <citation type="journal article" date="2018" name="Biotechnol. Bioeng.">
        <title>A reference genome of the Chinese hamster based on a hybrid assembly strategy.</title>
        <authorList>
            <person name="Rupp O."/>
            <person name="MacDonald M.L."/>
            <person name="Li S."/>
            <person name="Dhiman H."/>
            <person name="Polson S."/>
            <person name="Griep S."/>
            <person name="Heffner K."/>
            <person name="Hernandez I."/>
            <person name="Brinkrolf K."/>
            <person name="Jadhav V."/>
            <person name="Samoudi M."/>
            <person name="Hao H."/>
            <person name="Kingham B."/>
            <person name="Goesmann A."/>
            <person name="Betenbaugh M.J."/>
            <person name="Lewis N.E."/>
            <person name="Borth N."/>
            <person name="Lee K.H."/>
        </authorList>
    </citation>
    <scope>NUCLEOTIDE SEQUENCE [LARGE SCALE GENOMIC DNA]</scope>
    <source>
        <strain evidence="10">17A/GY</strain>
    </source>
</reference>
<dbReference type="InterPro" id="IPR047546">
    <property type="entry name" value="Rcat_RBR_RNF216"/>
</dbReference>
<dbReference type="KEGG" id="cge:100763262"/>
<reference evidence="10" key="2">
    <citation type="journal article" date="2020" name="Biotechnol. Bioeng.">
        <title>Chromosome-scale scaffolds for the Chinese hamster reference genome assembly to facilitate the study of the CHO epigenome.</title>
        <authorList>
            <person name="Hilliard W."/>
            <person name="MacDonald M."/>
            <person name="Lee K.H."/>
        </authorList>
    </citation>
    <scope>NUCLEOTIDE SEQUENCE [LARGE SCALE GENOMIC DNA]</scope>
    <source>
        <strain evidence="10">17A/GY</strain>
    </source>
</reference>
<keyword evidence="6" id="KW-0833">Ubl conjugation pathway</keyword>
<evidence type="ECO:0000256" key="7">
    <source>
        <dbReference type="ARBA" id="ARBA00022833"/>
    </source>
</evidence>
<keyword evidence="10" id="KW-1185">Reference proteome</keyword>
<dbReference type="CDD" id="cd20339">
    <property type="entry name" value="BRcat_RBR_RNF216"/>
    <property type="match status" value="1"/>
</dbReference>
<evidence type="ECO:0000256" key="4">
    <source>
        <dbReference type="ARBA" id="ARBA00022737"/>
    </source>
</evidence>
<dbReference type="InterPro" id="IPR047545">
    <property type="entry name" value="BRcat_RBR_RNF216"/>
</dbReference>
<evidence type="ECO:0000256" key="1">
    <source>
        <dbReference type="ARBA" id="ARBA00004906"/>
    </source>
</evidence>
<dbReference type="Gene3D" id="1.20.120.1750">
    <property type="match status" value="1"/>
</dbReference>
<dbReference type="PANTHER" id="PTHR22770:SF47">
    <property type="entry name" value="E3 UBIQUITIN-PROTEIN LIGASE RNF216"/>
    <property type="match status" value="1"/>
</dbReference>
<dbReference type="GO" id="GO:0008270">
    <property type="term" value="F:zinc ion binding"/>
    <property type="evidence" value="ECO:0007669"/>
    <property type="project" value="UniProtKB-KW"/>
</dbReference>
<dbReference type="InterPro" id="IPR051628">
    <property type="entry name" value="LUBAC_E3_Ligases"/>
</dbReference>
<feature type="domain" description="RING-type" evidence="9">
    <location>
        <begin position="11"/>
        <end position="231"/>
    </location>
</feature>
<accession>A0A9J7K250</accession>
<dbReference type="PANTHER" id="PTHR22770">
    <property type="entry name" value="UBIQUITIN CONJUGATING ENZYME 7 INTERACTING PROTEIN-RELATED"/>
    <property type="match status" value="1"/>
</dbReference>
<evidence type="ECO:0000256" key="2">
    <source>
        <dbReference type="ARBA" id="ARBA00022679"/>
    </source>
</evidence>
<evidence type="ECO:0000256" key="5">
    <source>
        <dbReference type="ARBA" id="ARBA00022771"/>
    </source>
</evidence>
<evidence type="ECO:0000256" key="8">
    <source>
        <dbReference type="SAM" id="MobiDB-lite"/>
    </source>
</evidence>
<dbReference type="CDD" id="cd16630">
    <property type="entry name" value="RING-HC_RBR_RNF216"/>
    <property type="match status" value="1"/>
</dbReference>
<name>A0A9J7K250_CRIGR</name>
<reference evidence="11" key="3">
    <citation type="submission" date="2025-08" db="UniProtKB">
        <authorList>
            <consortium name="RefSeq"/>
        </authorList>
    </citation>
    <scope>IDENTIFICATION</scope>
    <source>
        <strain evidence="11">17A/GY</strain>
        <tissue evidence="11">Liver</tissue>
    </source>
</reference>
<dbReference type="FunFam" id="1.20.120.1750:FF:000016">
    <property type="entry name" value="E3 ubiquitin-protein ligase RNF216 isoform X1"/>
    <property type="match status" value="1"/>
</dbReference>
<keyword evidence="3" id="KW-0479">Metal-binding</keyword>
<organism evidence="10 11">
    <name type="scientific">Cricetulus griseus</name>
    <name type="common">Chinese hamster</name>
    <name type="synonym">Cricetulus barabensis griseus</name>
    <dbReference type="NCBI Taxonomy" id="10029"/>
    <lineage>
        <taxon>Eukaryota</taxon>
        <taxon>Metazoa</taxon>
        <taxon>Chordata</taxon>
        <taxon>Craniata</taxon>
        <taxon>Vertebrata</taxon>
        <taxon>Euteleostomi</taxon>
        <taxon>Mammalia</taxon>
        <taxon>Eutheria</taxon>
        <taxon>Euarchontoglires</taxon>
        <taxon>Glires</taxon>
        <taxon>Rodentia</taxon>
        <taxon>Myomorpha</taxon>
        <taxon>Muroidea</taxon>
        <taxon>Cricetidae</taxon>
        <taxon>Cricetinae</taxon>
        <taxon>Cricetulus</taxon>
    </lineage>
</organism>
<evidence type="ECO:0000256" key="3">
    <source>
        <dbReference type="ARBA" id="ARBA00022723"/>
    </source>
</evidence>
<dbReference type="InterPro" id="IPR047544">
    <property type="entry name" value="RING-HC_RBR_RNF216"/>
</dbReference>
<dbReference type="GeneID" id="100763262"/>